<dbReference type="EC" id="6.3.4.13" evidence="4 17"/>
<dbReference type="InterPro" id="IPR020559">
    <property type="entry name" value="PRibGlycinamide_synth_CS"/>
</dbReference>
<dbReference type="GO" id="GO:0005524">
    <property type="term" value="F:ATP binding"/>
    <property type="evidence" value="ECO:0007669"/>
    <property type="project" value="UniProtKB-UniRule"/>
</dbReference>
<dbReference type="InterPro" id="IPR020561">
    <property type="entry name" value="PRibGlycinamid_synth_ATP-grasp"/>
</dbReference>
<evidence type="ECO:0000256" key="3">
    <source>
        <dbReference type="ARBA" id="ARBA00005174"/>
    </source>
</evidence>
<dbReference type="NCBIfam" id="TIGR00877">
    <property type="entry name" value="purD"/>
    <property type="match status" value="1"/>
</dbReference>
<keyword evidence="6 17" id="KW-0436">Ligase</keyword>
<dbReference type="Gene3D" id="3.40.50.20">
    <property type="match status" value="1"/>
</dbReference>
<dbReference type="InterPro" id="IPR000115">
    <property type="entry name" value="PRibGlycinamide_synth"/>
</dbReference>
<dbReference type="GO" id="GO:0006189">
    <property type="term" value="P:'de novo' IMP biosynthetic process"/>
    <property type="evidence" value="ECO:0007669"/>
    <property type="project" value="UniProtKB-UniRule"/>
</dbReference>
<dbReference type="SMART" id="SM01210">
    <property type="entry name" value="GARS_C"/>
    <property type="match status" value="1"/>
</dbReference>
<feature type="region of interest" description="Disordered" evidence="19">
    <location>
        <begin position="370"/>
        <end position="389"/>
    </location>
</feature>
<evidence type="ECO:0000256" key="14">
    <source>
        <dbReference type="ARBA" id="ARBA00042242"/>
    </source>
</evidence>
<dbReference type="GO" id="GO:0009113">
    <property type="term" value="P:purine nucleobase biosynthetic process"/>
    <property type="evidence" value="ECO:0007669"/>
    <property type="project" value="InterPro"/>
</dbReference>
<evidence type="ECO:0000256" key="16">
    <source>
        <dbReference type="ARBA" id="ARBA00079592"/>
    </source>
</evidence>
<dbReference type="PROSITE" id="PS50975">
    <property type="entry name" value="ATP_GRASP"/>
    <property type="match status" value="1"/>
</dbReference>
<proteinExistence type="inferred from homology"/>
<dbReference type="EMBL" id="NHSF01000048">
    <property type="protein sequence ID" value="MBK5930288.1"/>
    <property type="molecule type" value="Genomic_DNA"/>
</dbReference>
<dbReference type="FunFam" id="3.30.1490.20:FF:000006">
    <property type="entry name" value="phosphoribosylamine--glycine ligase, chloroplastic-like"/>
    <property type="match status" value="1"/>
</dbReference>
<organism evidence="21 22">
    <name type="scientific">Halochromatium salexigens</name>
    <name type="common">Chromatium salexigens</name>
    <dbReference type="NCBI Taxonomy" id="49447"/>
    <lineage>
        <taxon>Bacteria</taxon>
        <taxon>Pseudomonadati</taxon>
        <taxon>Pseudomonadota</taxon>
        <taxon>Gammaproteobacteria</taxon>
        <taxon>Chromatiales</taxon>
        <taxon>Chromatiaceae</taxon>
        <taxon>Halochromatium</taxon>
    </lineage>
</organism>
<dbReference type="InterPro" id="IPR020562">
    <property type="entry name" value="PRibGlycinamide_synth_N"/>
</dbReference>
<evidence type="ECO:0000256" key="15">
    <source>
        <dbReference type="ARBA" id="ARBA00042864"/>
    </source>
</evidence>
<dbReference type="Pfam" id="PF01071">
    <property type="entry name" value="GARS_A"/>
    <property type="match status" value="1"/>
</dbReference>
<dbReference type="InterPro" id="IPR013815">
    <property type="entry name" value="ATP_grasp_subdomain_1"/>
</dbReference>
<evidence type="ECO:0000256" key="6">
    <source>
        <dbReference type="ARBA" id="ARBA00022598"/>
    </source>
</evidence>
<comment type="cofactor">
    <cofactor evidence="1">
        <name>Mn(2+)</name>
        <dbReference type="ChEBI" id="CHEBI:29035"/>
    </cofactor>
</comment>
<comment type="similarity">
    <text evidence="13 17">Belongs to the GARS family.</text>
</comment>
<dbReference type="GO" id="GO:0046872">
    <property type="term" value="F:metal ion binding"/>
    <property type="evidence" value="ECO:0007669"/>
    <property type="project" value="UniProtKB-KW"/>
</dbReference>
<evidence type="ECO:0000256" key="13">
    <source>
        <dbReference type="ARBA" id="ARBA00038345"/>
    </source>
</evidence>
<evidence type="ECO:0000256" key="7">
    <source>
        <dbReference type="ARBA" id="ARBA00022723"/>
    </source>
</evidence>
<evidence type="ECO:0000256" key="4">
    <source>
        <dbReference type="ARBA" id="ARBA00013255"/>
    </source>
</evidence>
<dbReference type="Pfam" id="PF02844">
    <property type="entry name" value="GARS_N"/>
    <property type="match status" value="1"/>
</dbReference>
<dbReference type="InterPro" id="IPR016185">
    <property type="entry name" value="PreATP-grasp_dom_sf"/>
</dbReference>
<dbReference type="InterPro" id="IPR011761">
    <property type="entry name" value="ATP-grasp"/>
</dbReference>
<dbReference type="InterPro" id="IPR011054">
    <property type="entry name" value="Rudment_hybrid_motif"/>
</dbReference>
<dbReference type="FunFam" id="3.40.50.20:FF:000006">
    <property type="entry name" value="Phosphoribosylamine--glycine ligase, chloroplastic"/>
    <property type="match status" value="1"/>
</dbReference>
<accession>A0AAJ0UF35</accession>
<reference evidence="21" key="2">
    <citation type="journal article" date="2020" name="Microorganisms">
        <title>Osmotic Adaptation and Compatible Solute Biosynthesis of Phototrophic Bacteria as Revealed from Genome Analyses.</title>
        <authorList>
            <person name="Imhoff J.F."/>
            <person name="Rahn T."/>
            <person name="Kunzel S."/>
            <person name="Keller A."/>
            <person name="Neulinger S.C."/>
        </authorList>
    </citation>
    <scope>NUCLEOTIDE SEQUENCE</scope>
    <source>
        <strain evidence="21">DSM 4395</strain>
    </source>
</reference>
<evidence type="ECO:0000256" key="2">
    <source>
        <dbReference type="ARBA" id="ARBA00001946"/>
    </source>
</evidence>
<dbReference type="PROSITE" id="PS00184">
    <property type="entry name" value="GARS"/>
    <property type="match status" value="1"/>
</dbReference>
<dbReference type="GO" id="GO:0004637">
    <property type="term" value="F:phosphoribosylamine-glycine ligase activity"/>
    <property type="evidence" value="ECO:0007669"/>
    <property type="project" value="UniProtKB-UniRule"/>
</dbReference>
<dbReference type="InterPro" id="IPR020560">
    <property type="entry name" value="PRibGlycinamide_synth_C-dom"/>
</dbReference>
<evidence type="ECO:0000256" key="19">
    <source>
        <dbReference type="SAM" id="MobiDB-lite"/>
    </source>
</evidence>
<evidence type="ECO:0000256" key="1">
    <source>
        <dbReference type="ARBA" id="ARBA00001936"/>
    </source>
</evidence>
<feature type="compositionally biased region" description="Basic and acidic residues" evidence="19">
    <location>
        <begin position="213"/>
        <end position="223"/>
    </location>
</feature>
<keyword evidence="12" id="KW-0464">Manganese</keyword>
<evidence type="ECO:0000256" key="18">
    <source>
        <dbReference type="PROSITE-ProRule" id="PRU00409"/>
    </source>
</evidence>
<comment type="cofactor">
    <cofactor evidence="2">
        <name>Mg(2+)</name>
        <dbReference type="ChEBI" id="CHEBI:18420"/>
    </cofactor>
</comment>
<comment type="caution">
    <text evidence="21">The sequence shown here is derived from an EMBL/GenBank/DDBJ whole genome shotgun (WGS) entry which is preliminary data.</text>
</comment>
<dbReference type="SUPFAM" id="SSF51246">
    <property type="entry name" value="Rudiment single hybrid motif"/>
    <property type="match status" value="1"/>
</dbReference>
<dbReference type="Gene3D" id="3.30.1490.20">
    <property type="entry name" value="ATP-grasp fold, A domain"/>
    <property type="match status" value="1"/>
</dbReference>
<keyword evidence="7" id="KW-0479">Metal-binding</keyword>
<evidence type="ECO:0000313" key="21">
    <source>
        <dbReference type="EMBL" id="MBK5930288.1"/>
    </source>
</evidence>
<comment type="catalytic activity">
    <reaction evidence="17">
        <text>5-phospho-beta-D-ribosylamine + glycine + ATP = N(1)-(5-phospho-beta-D-ribosyl)glycinamide + ADP + phosphate + H(+)</text>
        <dbReference type="Rhea" id="RHEA:17453"/>
        <dbReference type="ChEBI" id="CHEBI:15378"/>
        <dbReference type="ChEBI" id="CHEBI:30616"/>
        <dbReference type="ChEBI" id="CHEBI:43474"/>
        <dbReference type="ChEBI" id="CHEBI:57305"/>
        <dbReference type="ChEBI" id="CHEBI:58681"/>
        <dbReference type="ChEBI" id="CHEBI:143788"/>
        <dbReference type="ChEBI" id="CHEBI:456216"/>
        <dbReference type="EC" id="6.3.4.13"/>
    </reaction>
</comment>
<evidence type="ECO:0000256" key="17">
    <source>
        <dbReference type="HAMAP-Rule" id="MF_00138"/>
    </source>
</evidence>
<dbReference type="SUPFAM" id="SSF52440">
    <property type="entry name" value="PreATP-grasp domain"/>
    <property type="match status" value="1"/>
</dbReference>
<protein>
    <recommendedName>
        <fullName evidence="5 17">Phosphoribosylamine--glycine ligase</fullName>
        <ecNumber evidence="4 17">6.3.4.13</ecNumber>
    </recommendedName>
    <alternativeName>
        <fullName evidence="16 17">GARS</fullName>
    </alternativeName>
    <alternativeName>
        <fullName evidence="14 17">Glycinamide ribonucleotide synthetase</fullName>
    </alternativeName>
    <alternativeName>
        <fullName evidence="15 17">Phosphoribosylglycinamide synthetase</fullName>
    </alternativeName>
</protein>
<dbReference type="Gene3D" id="3.90.600.10">
    <property type="entry name" value="Phosphoribosylglycinamide synthetase, C-terminal domain"/>
    <property type="match status" value="1"/>
</dbReference>
<gene>
    <name evidence="17" type="primary">purD</name>
    <name evidence="21" type="ORF">CCR82_07060</name>
</gene>
<evidence type="ECO:0000256" key="5">
    <source>
        <dbReference type="ARBA" id="ARBA00020605"/>
    </source>
</evidence>
<keyword evidence="11" id="KW-0460">Magnesium</keyword>
<feature type="compositionally biased region" description="Low complexity" evidence="19">
    <location>
        <begin position="375"/>
        <end position="385"/>
    </location>
</feature>
<evidence type="ECO:0000256" key="11">
    <source>
        <dbReference type="ARBA" id="ARBA00022842"/>
    </source>
</evidence>
<reference evidence="21" key="1">
    <citation type="submission" date="2017-05" db="EMBL/GenBank/DDBJ databases">
        <authorList>
            <person name="Imhoff J.F."/>
            <person name="Rahn T."/>
            <person name="Kuenzel S."/>
            <person name="Neulinger S.C."/>
        </authorList>
    </citation>
    <scope>NUCLEOTIDE SEQUENCE</scope>
    <source>
        <strain evidence="21">DSM 4395</strain>
    </source>
</reference>
<evidence type="ECO:0000256" key="9">
    <source>
        <dbReference type="ARBA" id="ARBA00022755"/>
    </source>
</evidence>
<name>A0AAJ0UF35_HALSE</name>
<evidence type="ECO:0000256" key="10">
    <source>
        <dbReference type="ARBA" id="ARBA00022840"/>
    </source>
</evidence>
<dbReference type="SUPFAM" id="SSF56059">
    <property type="entry name" value="Glutathione synthetase ATP-binding domain-like"/>
    <property type="match status" value="1"/>
</dbReference>
<evidence type="ECO:0000313" key="22">
    <source>
        <dbReference type="Proteomes" id="UP001296967"/>
    </source>
</evidence>
<feature type="region of interest" description="Disordered" evidence="19">
    <location>
        <begin position="212"/>
        <end position="235"/>
    </location>
</feature>
<dbReference type="PANTHER" id="PTHR43472:SF1">
    <property type="entry name" value="PHOSPHORIBOSYLAMINE--GLYCINE LIGASE, CHLOROPLASTIC"/>
    <property type="match status" value="1"/>
</dbReference>
<dbReference type="RefSeq" id="WP_201244709.1">
    <property type="nucleotide sequence ID" value="NZ_NHSF01000048.1"/>
</dbReference>
<dbReference type="Proteomes" id="UP001296967">
    <property type="component" value="Unassembled WGS sequence"/>
</dbReference>
<dbReference type="HAMAP" id="MF_00138">
    <property type="entry name" value="GARS"/>
    <property type="match status" value="1"/>
</dbReference>
<dbReference type="Gene3D" id="3.30.470.20">
    <property type="entry name" value="ATP-grasp fold, B domain"/>
    <property type="match status" value="1"/>
</dbReference>
<evidence type="ECO:0000259" key="20">
    <source>
        <dbReference type="PROSITE" id="PS50975"/>
    </source>
</evidence>
<keyword evidence="9 17" id="KW-0658">Purine biosynthesis</keyword>
<keyword evidence="10 18" id="KW-0067">ATP-binding</keyword>
<keyword evidence="8 18" id="KW-0547">Nucleotide-binding</keyword>
<dbReference type="Pfam" id="PF02843">
    <property type="entry name" value="GARS_C"/>
    <property type="match status" value="1"/>
</dbReference>
<comment type="pathway">
    <text evidence="3 17">Purine metabolism; IMP biosynthesis via de novo pathway; N(1)-(5-phospho-D-ribosyl)glycinamide from 5-phospho-alpha-D-ribose 1-diphosphate: step 2/2.</text>
</comment>
<feature type="domain" description="ATP-grasp" evidence="20">
    <location>
        <begin position="109"/>
        <end position="316"/>
    </location>
</feature>
<dbReference type="AlphaFoldDB" id="A0AAJ0UF35"/>
<evidence type="ECO:0000256" key="12">
    <source>
        <dbReference type="ARBA" id="ARBA00023211"/>
    </source>
</evidence>
<evidence type="ECO:0000256" key="8">
    <source>
        <dbReference type="ARBA" id="ARBA00022741"/>
    </source>
</evidence>
<dbReference type="SMART" id="SM01209">
    <property type="entry name" value="GARS_A"/>
    <property type="match status" value="1"/>
</dbReference>
<keyword evidence="22" id="KW-1185">Reference proteome</keyword>
<dbReference type="PANTHER" id="PTHR43472">
    <property type="entry name" value="PHOSPHORIBOSYLAMINE--GLYCINE LIGASE"/>
    <property type="match status" value="1"/>
</dbReference>
<dbReference type="FunFam" id="3.30.470.20:FF:000031">
    <property type="entry name" value="Phosphoribosylamine--glycine ligase"/>
    <property type="match status" value="1"/>
</dbReference>
<sequence>MNTLIIGAGGREHALAWKIAQSPQAERVFVAPGNGGTLVETGVENVDLDPTDAEALIDFARDQQIDLCLIGPEAPLVAGVSDALVAAGLRCCGPSQQAAQLEGSKDFAKAFMQRHGIPTAAYRTFEGREQALAYLDQVGAPVVVKADGLAAGKGVVVAETLAEARAAVEAMLGQGRFGEAGARVVIEDKLLGEEVSFIVLVSGEQVLPLATSQDHKARDEGDRGPNTGGMGAYSPAPIVTPALEQRIMREVIEPTVAGLRAEGLPYVGFLYAGLMIGADGAPRVLEYNCRLGDPETQPILMRLESDLLELCLAATGGRLPEVEARWRDQAALGVVMAAGGYPGDYAKGHPISGLDAARDCDSKAETSAANIGMSTGTDTGTGTRTDTGEQEAKVFHAGTKRDGEQTLTNGGRVLCVTALGADIGEAAANAYARAEQIQFADAFYRRDIGHRALKRGTSR</sequence>
<dbReference type="InterPro" id="IPR037123">
    <property type="entry name" value="PRibGlycinamide_synth_C_sf"/>
</dbReference>